<evidence type="ECO:0000313" key="7">
    <source>
        <dbReference type="EMBL" id="PBK95898.1"/>
    </source>
</evidence>
<comment type="similarity">
    <text evidence="1">Belongs to the oxygen-dependent FAD-linked oxidoreductase family.</text>
</comment>
<keyword evidence="3" id="KW-0274">FAD</keyword>
<evidence type="ECO:0000256" key="3">
    <source>
        <dbReference type="ARBA" id="ARBA00022827"/>
    </source>
</evidence>
<organism evidence="7 8">
    <name type="scientific">Armillaria gallica</name>
    <name type="common">Bulbous honey fungus</name>
    <name type="synonym">Armillaria bulbosa</name>
    <dbReference type="NCBI Taxonomy" id="47427"/>
    <lineage>
        <taxon>Eukaryota</taxon>
        <taxon>Fungi</taxon>
        <taxon>Dikarya</taxon>
        <taxon>Basidiomycota</taxon>
        <taxon>Agaricomycotina</taxon>
        <taxon>Agaricomycetes</taxon>
        <taxon>Agaricomycetidae</taxon>
        <taxon>Agaricales</taxon>
        <taxon>Marasmiineae</taxon>
        <taxon>Physalacriaceae</taxon>
        <taxon>Armillaria</taxon>
    </lineage>
</organism>
<dbReference type="Pfam" id="PF01565">
    <property type="entry name" value="FAD_binding_4"/>
    <property type="match status" value="1"/>
</dbReference>
<sequence>MVHIHSINHDLPITMRPLPTRGPILFLVFRLLSYVVFAHENVERCCKELSSALHVVTPGSKDYDSHSSTYFSLDQGDMQPACVVSPSDASQVSTAVSVAAHNACRFAVKSGGHMAWIGASNIGTDGFAIDLANINTIAISGNGDSVILGSGLRWKEVYDYLEPLNLTTVGARMPSVGVGGFIVGGGISFLSYRHGFASSNVINYEVVLSSGEIVNANLTSHPTLYWALKLGSTNFGIVTQFTMSVFPLDSVFGGAQVFAIEESSALVLSLVQSTDSLNKNPDQSLGVLLTWSAAMQQYVVWVPRIQMDTASVPRPLISASPLLDTLRITKLSNVFAEWAGEESATRGYNEWLSLTITVDSQLPLDIFSKGQVLFGSIIKRAGCHWGLGVQPLPRRMIRANADKDVGSPSSLSLDQDLFVLLFISSWTDPGDGEEMRTAIRQLEGWSRQEAIERGLLEDFVYMNYASGEQDALMKSVSADSISRMLDVQKLYDPGNIFGTLWSGGFKLRDETVVTNTRRDTSEL</sequence>
<feature type="chain" id="PRO_5013662185" evidence="5">
    <location>
        <begin position="39"/>
        <end position="523"/>
    </location>
</feature>
<dbReference type="OrthoDB" id="2151789at2759"/>
<dbReference type="InterPro" id="IPR016169">
    <property type="entry name" value="FAD-bd_PCMH_sub2"/>
</dbReference>
<dbReference type="GO" id="GO:0071949">
    <property type="term" value="F:FAD binding"/>
    <property type="evidence" value="ECO:0007669"/>
    <property type="project" value="InterPro"/>
</dbReference>
<evidence type="ECO:0000256" key="2">
    <source>
        <dbReference type="ARBA" id="ARBA00022630"/>
    </source>
</evidence>
<dbReference type="OMA" id="WIGASNI"/>
<evidence type="ECO:0000256" key="4">
    <source>
        <dbReference type="ARBA" id="ARBA00023002"/>
    </source>
</evidence>
<keyword evidence="2" id="KW-0285">Flavoprotein</keyword>
<dbReference type="InterPro" id="IPR016166">
    <property type="entry name" value="FAD-bd_PCMH"/>
</dbReference>
<dbReference type="PANTHER" id="PTHR42973">
    <property type="entry name" value="BINDING OXIDOREDUCTASE, PUTATIVE (AFU_ORTHOLOGUE AFUA_1G17690)-RELATED"/>
    <property type="match status" value="1"/>
</dbReference>
<keyword evidence="8" id="KW-1185">Reference proteome</keyword>
<evidence type="ECO:0000259" key="6">
    <source>
        <dbReference type="PROSITE" id="PS51387"/>
    </source>
</evidence>
<dbReference type="InParanoid" id="A0A2H3DYF5"/>
<dbReference type="PROSITE" id="PS51387">
    <property type="entry name" value="FAD_PCMH"/>
    <property type="match status" value="1"/>
</dbReference>
<dbReference type="InterPro" id="IPR036318">
    <property type="entry name" value="FAD-bd_PCMH-like_sf"/>
</dbReference>
<dbReference type="GO" id="GO:0016491">
    <property type="term" value="F:oxidoreductase activity"/>
    <property type="evidence" value="ECO:0007669"/>
    <property type="project" value="UniProtKB-KW"/>
</dbReference>
<dbReference type="STRING" id="47427.A0A2H3DYF5"/>
<name>A0A2H3DYF5_ARMGA</name>
<gene>
    <name evidence="7" type="ORF">ARMGADRAFT_1010814</name>
</gene>
<dbReference type="InterPro" id="IPR006094">
    <property type="entry name" value="Oxid_FAD_bind_N"/>
</dbReference>
<evidence type="ECO:0000313" key="8">
    <source>
        <dbReference type="Proteomes" id="UP000217790"/>
    </source>
</evidence>
<feature type="signal peptide" evidence="5">
    <location>
        <begin position="1"/>
        <end position="38"/>
    </location>
</feature>
<dbReference type="Proteomes" id="UP000217790">
    <property type="component" value="Unassembled WGS sequence"/>
</dbReference>
<proteinExistence type="inferred from homology"/>
<keyword evidence="5" id="KW-0732">Signal</keyword>
<protein>
    <submittedName>
        <fullName evidence="7">FAD-binding domain-containing protein</fullName>
    </submittedName>
</protein>
<evidence type="ECO:0000256" key="5">
    <source>
        <dbReference type="SAM" id="SignalP"/>
    </source>
</evidence>
<dbReference type="InterPro" id="IPR050416">
    <property type="entry name" value="FAD-linked_Oxidoreductase"/>
</dbReference>
<dbReference type="Gene3D" id="3.30.465.10">
    <property type="match status" value="1"/>
</dbReference>
<evidence type="ECO:0000256" key="1">
    <source>
        <dbReference type="ARBA" id="ARBA00005466"/>
    </source>
</evidence>
<dbReference type="PANTHER" id="PTHR42973:SF53">
    <property type="entry name" value="FAD-BINDING PCMH-TYPE DOMAIN-CONTAINING PROTEIN-RELATED"/>
    <property type="match status" value="1"/>
</dbReference>
<dbReference type="SUPFAM" id="SSF56176">
    <property type="entry name" value="FAD-binding/transporter-associated domain-like"/>
    <property type="match status" value="1"/>
</dbReference>
<feature type="domain" description="FAD-binding PCMH-type" evidence="6">
    <location>
        <begin position="76"/>
        <end position="248"/>
    </location>
</feature>
<reference evidence="8" key="1">
    <citation type="journal article" date="2017" name="Nat. Ecol. Evol.">
        <title>Genome expansion and lineage-specific genetic innovations in the forest pathogenic fungi Armillaria.</title>
        <authorList>
            <person name="Sipos G."/>
            <person name="Prasanna A.N."/>
            <person name="Walter M.C."/>
            <person name="O'Connor E."/>
            <person name="Balint B."/>
            <person name="Krizsan K."/>
            <person name="Kiss B."/>
            <person name="Hess J."/>
            <person name="Varga T."/>
            <person name="Slot J."/>
            <person name="Riley R."/>
            <person name="Boka B."/>
            <person name="Rigling D."/>
            <person name="Barry K."/>
            <person name="Lee J."/>
            <person name="Mihaltcheva S."/>
            <person name="LaButti K."/>
            <person name="Lipzen A."/>
            <person name="Waldron R."/>
            <person name="Moloney N.M."/>
            <person name="Sperisen C."/>
            <person name="Kredics L."/>
            <person name="Vagvoelgyi C."/>
            <person name="Patrignani A."/>
            <person name="Fitzpatrick D."/>
            <person name="Nagy I."/>
            <person name="Doyle S."/>
            <person name="Anderson J.B."/>
            <person name="Grigoriev I.V."/>
            <person name="Gueldener U."/>
            <person name="Muensterkoetter M."/>
            <person name="Nagy L.G."/>
        </authorList>
    </citation>
    <scope>NUCLEOTIDE SEQUENCE [LARGE SCALE GENOMIC DNA]</scope>
    <source>
        <strain evidence="8">Ar21-2</strain>
    </source>
</reference>
<keyword evidence="4" id="KW-0560">Oxidoreductase</keyword>
<accession>A0A2H3DYF5</accession>
<dbReference type="EMBL" id="KZ293651">
    <property type="protein sequence ID" value="PBK95898.1"/>
    <property type="molecule type" value="Genomic_DNA"/>
</dbReference>
<dbReference type="AlphaFoldDB" id="A0A2H3DYF5"/>